<reference evidence="2" key="1">
    <citation type="journal article" date="2019" name="Environ. Microbiol.">
        <title>Fungal ecological strategies reflected in gene transcription - a case study of two litter decomposers.</title>
        <authorList>
            <person name="Barbi F."/>
            <person name="Kohler A."/>
            <person name="Barry K."/>
            <person name="Baskaran P."/>
            <person name="Daum C."/>
            <person name="Fauchery L."/>
            <person name="Ihrmark K."/>
            <person name="Kuo A."/>
            <person name="LaButti K."/>
            <person name="Lipzen A."/>
            <person name="Morin E."/>
            <person name="Grigoriev I.V."/>
            <person name="Henrissat B."/>
            <person name="Lindahl B."/>
            <person name="Martin F."/>
        </authorList>
    </citation>
    <scope>NUCLEOTIDE SEQUENCE</scope>
    <source>
        <strain evidence="2">JB14</strain>
    </source>
</reference>
<name>A0A6A4H2W2_9AGAR</name>
<dbReference type="OrthoDB" id="2959680at2759"/>
<dbReference type="Proteomes" id="UP000799118">
    <property type="component" value="Unassembled WGS sequence"/>
</dbReference>
<dbReference type="EMBL" id="ML769604">
    <property type="protein sequence ID" value="KAE9392106.1"/>
    <property type="molecule type" value="Genomic_DNA"/>
</dbReference>
<keyword evidence="1" id="KW-1133">Transmembrane helix</keyword>
<protein>
    <submittedName>
        <fullName evidence="2">Uncharacterized protein</fullName>
    </submittedName>
</protein>
<proteinExistence type="predicted"/>
<organism evidence="2 3">
    <name type="scientific">Gymnopus androsaceus JB14</name>
    <dbReference type="NCBI Taxonomy" id="1447944"/>
    <lineage>
        <taxon>Eukaryota</taxon>
        <taxon>Fungi</taxon>
        <taxon>Dikarya</taxon>
        <taxon>Basidiomycota</taxon>
        <taxon>Agaricomycotina</taxon>
        <taxon>Agaricomycetes</taxon>
        <taxon>Agaricomycetidae</taxon>
        <taxon>Agaricales</taxon>
        <taxon>Marasmiineae</taxon>
        <taxon>Omphalotaceae</taxon>
        <taxon>Gymnopus</taxon>
    </lineage>
</organism>
<accession>A0A6A4H2W2</accession>
<keyword evidence="3" id="KW-1185">Reference proteome</keyword>
<sequence length="262" mass="29909">MIFSLIRYSAAIYGLALEYLYPFNPLPFAISISDELQESLKYQAQFVSLWSAIVSLSFLYLFVFFFAIFSLAHGMLTLAMYCRPALREKVQKRMAERALKMQNKKKPSRRAAWGSIMFNVFFSIAMVINDAIFNRSEDAASLQDGAIERLQYLFASSSFIIRIQMQVFTFVFAFALLFSLVRTICRRRRQQRAVADEESRLAPGEMAQAEAEVQQSAFVVEEKLIDFSDGMNGLYEKMEAYAAPAPAEAHATEREAEPLVRL</sequence>
<keyword evidence="1" id="KW-0472">Membrane</keyword>
<keyword evidence="1" id="KW-0812">Transmembrane</keyword>
<evidence type="ECO:0000313" key="2">
    <source>
        <dbReference type="EMBL" id="KAE9392106.1"/>
    </source>
</evidence>
<dbReference type="AlphaFoldDB" id="A0A6A4H2W2"/>
<evidence type="ECO:0000256" key="1">
    <source>
        <dbReference type="SAM" id="Phobius"/>
    </source>
</evidence>
<feature type="transmembrane region" description="Helical" evidence="1">
    <location>
        <begin position="58"/>
        <end position="82"/>
    </location>
</feature>
<feature type="transmembrane region" description="Helical" evidence="1">
    <location>
        <begin position="159"/>
        <end position="181"/>
    </location>
</feature>
<evidence type="ECO:0000313" key="3">
    <source>
        <dbReference type="Proteomes" id="UP000799118"/>
    </source>
</evidence>
<gene>
    <name evidence="2" type="ORF">BT96DRAFT_924895</name>
</gene>
<feature type="transmembrane region" description="Helical" evidence="1">
    <location>
        <begin position="111"/>
        <end position="128"/>
    </location>
</feature>